<feature type="transmembrane region" description="Helical" evidence="24">
    <location>
        <begin position="693"/>
        <end position="714"/>
    </location>
</feature>
<evidence type="ECO:0000256" key="25">
    <source>
        <dbReference type="SAM" id="Coils"/>
    </source>
</evidence>
<keyword evidence="10 24" id="KW-1162">Viral penetration into host cytoplasm</keyword>
<keyword evidence="19 24" id="KW-1039">Host endosome</keyword>
<dbReference type="Gene3D" id="1.10.287.210">
    <property type="match status" value="1"/>
</dbReference>
<evidence type="ECO:0000256" key="1">
    <source>
        <dbReference type="ARBA" id="ARBA00004402"/>
    </source>
</evidence>
<reference evidence="29" key="1">
    <citation type="journal article" date="2013" name="Nature">
        <title>Immunological and virological mechanisms of vaccine-mediated protection against SIV and HIV.</title>
        <authorList>
            <person name="Roederer M."/>
            <person name="Keele B.F."/>
            <person name="Schmidt S.D."/>
            <person name="Mason R.D."/>
            <person name="Welles H.C."/>
            <person name="Fischer W."/>
            <person name="Labranche C."/>
            <person name="Foulds K.E."/>
            <person name="Louder M.K."/>
            <person name="Yang Z.Y."/>
            <person name="Todd J.P."/>
            <person name="Buzby A.P."/>
            <person name="Mach L.V."/>
            <person name="Shen L."/>
            <person name="Seaton K.E."/>
            <person name="Ward B.M."/>
            <person name="Bailer R.T."/>
            <person name="Gottardo R."/>
            <person name="Gu W."/>
            <person name="Ferrari G."/>
            <person name="Alam S.M."/>
            <person name="Denny T.N."/>
            <person name="Montefiori D.C."/>
            <person name="Tomaras G.D."/>
            <person name="Korber B.T."/>
            <person name="Nason M.C."/>
            <person name="Seder R.A."/>
            <person name="Koup R.A."/>
            <person name="Letvin N.L."/>
            <person name="Rao S.S."/>
            <person name="Nabel G.J."/>
            <person name="Mascola J.R."/>
        </authorList>
    </citation>
    <scope>NUCLEOTIDE SEQUENCE</scope>
    <source>
        <strain evidence="29">SIVsmE660</strain>
    </source>
</reference>
<keyword evidence="13 24" id="KW-0053">Apoptosis</keyword>
<keyword evidence="22" id="KW-0325">Glycoprotein</keyword>
<evidence type="ECO:0000256" key="22">
    <source>
        <dbReference type="ARBA" id="ARBA00023180"/>
    </source>
</evidence>
<dbReference type="CDD" id="cd09909">
    <property type="entry name" value="HIV-1-like_HR1-HR2"/>
    <property type="match status" value="1"/>
</dbReference>
<accession>V9PNK4</accession>
<dbReference type="GO" id="GO:0005198">
    <property type="term" value="F:structural molecule activity"/>
    <property type="evidence" value="ECO:0007669"/>
    <property type="project" value="InterPro"/>
</dbReference>
<evidence type="ECO:0000256" key="24">
    <source>
        <dbReference type="RuleBase" id="RU363095"/>
    </source>
</evidence>
<evidence type="ECO:0000256" key="13">
    <source>
        <dbReference type="ARBA" id="ARBA00022703"/>
    </source>
</evidence>
<gene>
    <name evidence="29" type="primary">env</name>
</gene>
<dbReference type="SUPFAM" id="SSF56502">
    <property type="entry name" value="gp120 core"/>
    <property type="match status" value="1"/>
</dbReference>
<evidence type="ECO:0000256" key="26">
    <source>
        <dbReference type="SAM" id="MobiDB-lite"/>
    </source>
</evidence>
<dbReference type="Pfam" id="PF00516">
    <property type="entry name" value="GP120"/>
    <property type="match status" value="1"/>
</dbReference>
<keyword evidence="18 24" id="KW-1133">Transmembrane helix</keyword>
<keyword evidence="15 24" id="KW-0946">Virion</keyword>
<evidence type="ECO:0000256" key="18">
    <source>
        <dbReference type="ARBA" id="ARBA00022989"/>
    </source>
</evidence>
<comment type="subcellular location">
    <subcellularLocation>
        <location evidence="3">Host cell membrane</location>
        <topology evidence="3">Peripheral membrane protein</topology>
    </subcellularLocation>
    <subcellularLocation>
        <location evidence="1">Host cell membrane</location>
        <topology evidence="1">Single-pass type I membrane protein</topology>
    </subcellularLocation>
    <subcellularLocation>
        <location evidence="2">Host endosome membrane</location>
        <topology evidence="2">Peripheral membrane protein</topology>
    </subcellularLocation>
    <subcellularLocation>
        <location evidence="5">Host endosome membrane</location>
        <topology evidence="5">Single-pass type I membrane protein</topology>
    </subcellularLocation>
    <subcellularLocation>
        <location evidence="6">Virion membrane</location>
        <topology evidence="6">Peripheral membrane protein</topology>
    </subcellularLocation>
    <subcellularLocation>
        <location evidence="4">Virion membrane</location>
        <topology evidence="4">Single-pass type I membrane protein</topology>
    </subcellularLocation>
</comment>
<organism evidence="29">
    <name type="scientific">Simian immunodeficiency virus</name>
    <name type="common">SIV</name>
    <dbReference type="NCBI Taxonomy" id="11723"/>
    <lineage>
        <taxon>Viruses</taxon>
        <taxon>Riboviria</taxon>
        <taxon>Pararnavirae</taxon>
        <taxon>Artverviricota</taxon>
        <taxon>Revtraviricetes</taxon>
        <taxon>Ortervirales</taxon>
        <taxon>Retroviridae</taxon>
        <taxon>Orthoretrovirinae</taxon>
        <taxon>Lentivirus</taxon>
        <taxon>Lentivirus simimdef</taxon>
    </lineage>
</organism>
<keyword evidence="9 24" id="KW-0945">Host-virus interaction</keyword>
<evidence type="ECO:0000256" key="21">
    <source>
        <dbReference type="ARBA" id="ARBA00023157"/>
    </source>
</evidence>
<feature type="region of interest" description="Disordered" evidence="26">
    <location>
        <begin position="740"/>
        <end position="761"/>
    </location>
</feature>
<dbReference type="InterPro" id="IPR036377">
    <property type="entry name" value="Gp120_core_sf"/>
</dbReference>
<evidence type="ECO:0000256" key="23">
    <source>
        <dbReference type="ARBA" id="ARBA00023296"/>
    </source>
</evidence>
<dbReference type="Pfam" id="PF00517">
    <property type="entry name" value="GP41"/>
    <property type="match status" value="1"/>
</dbReference>
<protein>
    <recommendedName>
        <fullName evidence="24">Envelope glycoprotein gp160</fullName>
    </recommendedName>
    <component>
        <recommendedName>
            <fullName evidence="24">Surface protein gp120</fullName>
            <shortName evidence="24">SU</shortName>
        </recommendedName>
        <alternativeName>
            <fullName evidence="24">Glycoprotein 120</fullName>
            <shortName evidence="24">gp120</shortName>
        </alternativeName>
    </component>
    <component>
        <recommendedName>
            <fullName evidence="24">Transmembrane protein gp41</fullName>
            <shortName evidence="24">TM</shortName>
        </recommendedName>
    </component>
</protein>
<feature type="domain" description="Human immunodeficiency virus 1 envelope glycoprotein Gp120" evidence="27">
    <location>
        <begin position="24"/>
        <end position="533"/>
    </location>
</feature>
<evidence type="ECO:0000259" key="28">
    <source>
        <dbReference type="Pfam" id="PF00517"/>
    </source>
</evidence>
<keyword evidence="12 24" id="KW-0812">Transmembrane</keyword>
<evidence type="ECO:0000256" key="3">
    <source>
        <dbReference type="ARBA" id="ARBA00004505"/>
    </source>
</evidence>
<evidence type="ECO:0000256" key="16">
    <source>
        <dbReference type="ARBA" id="ARBA00022870"/>
    </source>
</evidence>
<comment type="subunit">
    <text evidence="24">The mature envelope protein (Env) consists of a homotrimer of non-covalently associated gp120-gp41 heterodimers. The resulting complex protrudes from the virus surface as a spike.</text>
</comment>
<keyword evidence="23 24" id="KW-1160">Virus entry into host cell</keyword>
<evidence type="ECO:0000259" key="27">
    <source>
        <dbReference type="Pfam" id="PF00516"/>
    </source>
</evidence>
<evidence type="ECO:0000256" key="7">
    <source>
        <dbReference type="ARBA" id="ARBA00022506"/>
    </source>
</evidence>
<evidence type="ECO:0000256" key="15">
    <source>
        <dbReference type="ARBA" id="ARBA00022844"/>
    </source>
</evidence>
<organismHost>
    <name type="scientific">Cercopithecidae</name>
    <name type="common">Old World monkeys</name>
    <dbReference type="NCBI Taxonomy" id="9527"/>
</organismHost>
<dbReference type="GO" id="GO:0044175">
    <property type="term" value="C:host cell endosome membrane"/>
    <property type="evidence" value="ECO:0007669"/>
    <property type="project" value="UniProtKB-SubCell"/>
</dbReference>
<dbReference type="InterPro" id="IPR000328">
    <property type="entry name" value="GP41-like"/>
</dbReference>
<dbReference type="GO" id="GO:0020002">
    <property type="term" value="C:host cell plasma membrane"/>
    <property type="evidence" value="ECO:0007669"/>
    <property type="project" value="UniProtKB-SubCell"/>
</dbReference>
<dbReference type="EMBL" id="KF603877">
    <property type="protein sequence ID" value="AHA33376.1"/>
    <property type="molecule type" value="Genomic_RNA"/>
</dbReference>
<evidence type="ECO:0000313" key="29">
    <source>
        <dbReference type="EMBL" id="AHA33376.1"/>
    </source>
</evidence>
<keyword evidence="17 24" id="KW-0261">Viral envelope protein</keyword>
<feature type="compositionally biased region" description="Basic and acidic residues" evidence="26">
    <location>
        <begin position="742"/>
        <end position="761"/>
    </location>
</feature>
<evidence type="ECO:0000256" key="6">
    <source>
        <dbReference type="ARBA" id="ARBA00004650"/>
    </source>
</evidence>
<keyword evidence="11 24" id="KW-0165">Cleavage on pair of basic residues</keyword>
<dbReference type="GO" id="GO:0046718">
    <property type="term" value="P:symbiont entry into host cell"/>
    <property type="evidence" value="ECO:0007669"/>
    <property type="project" value="UniProtKB-KW"/>
</dbReference>
<evidence type="ECO:0000256" key="4">
    <source>
        <dbReference type="ARBA" id="ARBA00004563"/>
    </source>
</evidence>
<keyword evidence="21" id="KW-1015">Disulfide bond</keyword>
<evidence type="ECO:0000256" key="10">
    <source>
        <dbReference type="ARBA" id="ARBA00022595"/>
    </source>
</evidence>
<dbReference type="GO" id="GO:0019031">
    <property type="term" value="C:viral envelope"/>
    <property type="evidence" value="ECO:0007669"/>
    <property type="project" value="UniProtKB-KW"/>
</dbReference>
<proteinExistence type="predicted"/>
<keyword evidence="14 24" id="KW-1161">Viral attachment to host cell</keyword>
<evidence type="ECO:0000256" key="9">
    <source>
        <dbReference type="ARBA" id="ARBA00022581"/>
    </source>
</evidence>
<name>V9PNK4_SIV</name>
<dbReference type="GO" id="GO:0039663">
    <property type="term" value="P:membrane fusion involved in viral entry into host cell"/>
    <property type="evidence" value="ECO:0007669"/>
    <property type="project" value="UniProtKB-KW"/>
</dbReference>
<comment type="domain">
    <text evidence="24">The 17 amino acids long immunosuppressive region is present in many retroviral envelope proteins. Synthetic peptides derived from this relatively conserved sequence inhibit immune function in vitro and in vivo.</text>
</comment>
<feature type="coiled-coil region" evidence="25">
    <location>
        <begin position="640"/>
        <end position="667"/>
    </location>
</feature>
<evidence type="ECO:0000256" key="14">
    <source>
        <dbReference type="ARBA" id="ARBA00022804"/>
    </source>
</evidence>
<dbReference type="GO" id="GO:0019062">
    <property type="term" value="P:virion attachment to host cell"/>
    <property type="evidence" value="ECO:0007669"/>
    <property type="project" value="UniProtKB-UniRule"/>
</dbReference>
<evidence type="ECO:0000256" key="11">
    <source>
        <dbReference type="ARBA" id="ARBA00022685"/>
    </source>
</evidence>
<evidence type="ECO:0000256" key="8">
    <source>
        <dbReference type="ARBA" id="ARBA00022511"/>
    </source>
</evidence>
<evidence type="ECO:0000256" key="17">
    <source>
        <dbReference type="ARBA" id="ARBA00022879"/>
    </source>
</evidence>
<keyword evidence="25" id="KW-0175">Coiled coil</keyword>
<keyword evidence="8 24" id="KW-1032">Host cell membrane</keyword>
<dbReference type="InterPro" id="IPR000777">
    <property type="entry name" value="HIV1_Gp120"/>
</dbReference>
<organismHost>
    <name type="scientific">Pan troglodytes</name>
    <name type="common">Chimpanzee</name>
    <dbReference type="NCBI Taxonomy" id="9598"/>
</organismHost>
<keyword evidence="16 24" id="KW-1043">Host membrane</keyword>
<keyword evidence="7 24" id="KW-1168">Fusion of virus membrane with host membrane</keyword>
<evidence type="ECO:0000256" key="5">
    <source>
        <dbReference type="ARBA" id="ARBA00004578"/>
    </source>
</evidence>
<evidence type="ECO:0000256" key="19">
    <source>
        <dbReference type="ARBA" id="ARBA00023046"/>
    </source>
</evidence>
<evidence type="ECO:0000256" key="12">
    <source>
        <dbReference type="ARBA" id="ARBA00022692"/>
    </source>
</evidence>
<dbReference type="GO" id="GO:0055036">
    <property type="term" value="C:virion membrane"/>
    <property type="evidence" value="ECO:0007669"/>
    <property type="project" value="UniProtKB-SubCell"/>
</dbReference>
<evidence type="ECO:0000256" key="2">
    <source>
        <dbReference type="ARBA" id="ARBA00004433"/>
    </source>
</evidence>
<keyword evidence="20 24" id="KW-0472">Membrane</keyword>
<dbReference type="Gene3D" id="2.170.40.20">
    <property type="entry name" value="Human immunodeficiency virus 1, Gp160, envelope glycoprotein"/>
    <property type="match status" value="2"/>
</dbReference>
<feature type="domain" description="Retroviral envelope protein GP41-like" evidence="28">
    <location>
        <begin position="551"/>
        <end position="740"/>
    </location>
</feature>
<dbReference type="SUPFAM" id="SSF58069">
    <property type="entry name" value="Virus ectodomain"/>
    <property type="match status" value="1"/>
</dbReference>
<evidence type="ECO:0000256" key="20">
    <source>
        <dbReference type="ARBA" id="ARBA00023136"/>
    </source>
</evidence>
<sequence>MGCLGNQLLIALLLVSALEIYCVQYVTVFYGVPAWKNATIPLFCTTRNRDTWGTTQCLPDNDDYSELAISITEAFDAWNNTVTEQAIEDVWNLFETSIKPCVKLTPLCIAMRCNKTETDRWGLTRNAGTTTTTTTTTTAATPSVAENVINESNPCIKNNSCAGLEQEPMIGCKFNMTGLKRDKRIEYNETWYSRDLICEQSANESESKCYMHHCNTSVIQESCDKHYWDAIRFRYCAPPGYALLRCNDSNYSGFAPNCSKVVVSSCTRMMETQTSTWFGFNGTRAENRTYIYWHGKSNRTIISLNKYYNLTMRCRRPGNKTVLPVTIMSGLVFHSQPINERPKQAWCWFGGSWKEAIQEVKETLVKHPRYTGTNDTKKINLTAPAGGDPEVTFMWTNCRGEFLYCKMNWFLNWVEDRDQKSSRWRQQNTRERQKKNYVPCHIRQIINTWHKVGKNVYLPPREGDLTCNSTVTSLIAEIDWTNNNETNITMSAEVAELYRLELGDYKLVEITPIGLAPTSVRRYTTTGASRNKRGVFVLGFLGFLATAGSAMGAASLTLSAQSRTLLAGIVQQQQQLLDVVKRRLTVWGTKNLQTRVTAIEKYLKDQAQLNSWGCAFRQVCHTTVPWPNETLVPNWSNMTWQEWERQVDFLEANITQLLEEAQIQQEKNTYELQKLNSWDIFGNWFDLTSWIRYIQYGVLIVLGVVGLRIVIYVVQMLARLRQGYRPVFSSPPAYVQQIPIHKGQEPPTKEGEEGEGGDRGGNRSWPWQIEYIHFLIRQLIRLLTWLFSSCRDWLLRIYQVLQPVLQSLSTTSQRVREVIRIGIAYLQYGWRYFQEAVQAWWKFARETLASAWRDIWETLGRVGRGILAIPRRVRQGLELTLL</sequence>